<feature type="domain" description="Methyl-accepting transducer" evidence="3">
    <location>
        <begin position="1"/>
        <end position="230"/>
    </location>
</feature>
<proteinExistence type="predicted"/>
<evidence type="ECO:0000313" key="5">
    <source>
        <dbReference type="Proteomes" id="UP000032102"/>
    </source>
</evidence>
<dbReference type="InterPro" id="IPR004089">
    <property type="entry name" value="MCPsignal_dom"/>
</dbReference>
<dbReference type="GO" id="GO:0016020">
    <property type="term" value="C:membrane"/>
    <property type="evidence" value="ECO:0007669"/>
    <property type="project" value="InterPro"/>
</dbReference>
<comment type="caution">
    <text evidence="4">The sequence shown here is derived from an EMBL/GenBank/DDBJ whole genome shotgun (WGS) entry which is preliminary data.</text>
</comment>
<evidence type="ECO:0000256" key="1">
    <source>
        <dbReference type="ARBA" id="ARBA00023224"/>
    </source>
</evidence>
<evidence type="ECO:0000256" key="2">
    <source>
        <dbReference type="PROSITE-ProRule" id="PRU00284"/>
    </source>
</evidence>
<dbReference type="GO" id="GO:0007165">
    <property type="term" value="P:signal transduction"/>
    <property type="evidence" value="ECO:0007669"/>
    <property type="project" value="UniProtKB-KW"/>
</dbReference>
<dbReference type="PROSITE" id="PS50111">
    <property type="entry name" value="CHEMOTAXIS_TRANSDUC_2"/>
    <property type="match status" value="1"/>
</dbReference>
<dbReference type="EMBL" id="JXTH01000028">
    <property type="protein sequence ID" value="KIQ94278.1"/>
    <property type="molecule type" value="Genomic_DNA"/>
</dbReference>
<dbReference type="SMART" id="SM00283">
    <property type="entry name" value="MA"/>
    <property type="match status" value="1"/>
</dbReference>
<dbReference type="Pfam" id="PF00015">
    <property type="entry name" value="MCPsignal"/>
    <property type="match status" value="1"/>
</dbReference>
<dbReference type="Proteomes" id="UP000032102">
    <property type="component" value="Unassembled WGS sequence"/>
</dbReference>
<dbReference type="AlphaFoldDB" id="A0A0D0Q8E5"/>
<gene>
    <name evidence="4" type="ORF">LH47_01628</name>
</gene>
<dbReference type="RefSeq" id="WP_043966416.1">
    <property type="nucleotide sequence ID" value="NZ_JXTH01000028.1"/>
</dbReference>
<sequence length="253" mass="27908">MRNENVQTIKEAKQVMEKQKEQMGQFLHLADEIVDLSTFLSEMSGQINKQVDEAATHTKDGKLSMNEMARVMERIDGLSSMLLDKANILSDLSALLTEIIQSLQKISAQTNLLALNASIEAARAGVDGRGFGVVAQEIRKLSDESTNATAQARQSVASIINEIKNVYQLSKSGREEMEKGMNIVQKTVERFDCIHESISRVNQQKAELTSISSLLKEKSVQLGTLSNSISQNRQVIAKGLDAVLNVYNLPSIE</sequence>
<evidence type="ECO:0000259" key="3">
    <source>
        <dbReference type="PROSITE" id="PS50111"/>
    </source>
</evidence>
<name>A0A0D0Q8E5_9BACL</name>
<dbReference type="PANTHER" id="PTHR32089">
    <property type="entry name" value="METHYL-ACCEPTING CHEMOTAXIS PROTEIN MCPB"/>
    <property type="match status" value="1"/>
</dbReference>
<dbReference type="PANTHER" id="PTHR32089:SF112">
    <property type="entry name" value="LYSOZYME-LIKE PROTEIN-RELATED"/>
    <property type="match status" value="1"/>
</dbReference>
<organism evidence="4 5">
    <name type="scientific">Anoxybacillus thermarum</name>
    <dbReference type="NCBI Taxonomy" id="404937"/>
    <lineage>
        <taxon>Bacteria</taxon>
        <taxon>Bacillati</taxon>
        <taxon>Bacillota</taxon>
        <taxon>Bacilli</taxon>
        <taxon>Bacillales</taxon>
        <taxon>Anoxybacillaceae</taxon>
        <taxon>Anoxybacillus</taxon>
    </lineage>
</organism>
<protein>
    <submittedName>
        <fullName evidence="4">Methyl-accepting chemotaxis protein 4</fullName>
    </submittedName>
</protein>
<reference evidence="4 5" key="1">
    <citation type="submission" date="2015-01" db="EMBL/GenBank/DDBJ databases">
        <title>Draft genome of Anoxybacillus thermarum strain AF/04.</title>
        <authorList>
            <person name="Poli A."/>
            <person name="Nicolaus B."/>
            <person name="Chan K.-G."/>
            <person name="Kahar U.M."/>
            <person name="Yaakob A.S."/>
            <person name="Chan C.S."/>
            <person name="Goh K.M."/>
        </authorList>
    </citation>
    <scope>NUCLEOTIDE SEQUENCE [LARGE SCALE GENOMIC DNA]</scope>
    <source>
        <strain evidence="4 5">AF/04</strain>
    </source>
</reference>
<evidence type="ECO:0000313" key="4">
    <source>
        <dbReference type="EMBL" id="KIQ94278.1"/>
    </source>
</evidence>
<accession>A0A0D0Q8E5</accession>
<dbReference type="Gene3D" id="1.10.287.950">
    <property type="entry name" value="Methyl-accepting chemotaxis protein"/>
    <property type="match status" value="1"/>
</dbReference>
<keyword evidence="1 2" id="KW-0807">Transducer</keyword>
<keyword evidence="5" id="KW-1185">Reference proteome</keyword>
<dbReference type="SUPFAM" id="SSF58104">
    <property type="entry name" value="Methyl-accepting chemotaxis protein (MCP) signaling domain"/>
    <property type="match status" value="1"/>
</dbReference>